<feature type="binding site" evidence="11">
    <location>
        <position position="39"/>
    </location>
    <ligand>
        <name>substrate</name>
    </ligand>
</feature>
<dbReference type="GO" id="GO:0016301">
    <property type="term" value="F:kinase activity"/>
    <property type="evidence" value="ECO:0007669"/>
    <property type="project" value="UniProtKB-KW"/>
</dbReference>
<evidence type="ECO:0000256" key="4">
    <source>
        <dbReference type="ARBA" id="ARBA00022679"/>
    </source>
</evidence>
<accession>A0ABQ3WBT1</accession>
<dbReference type="InterPro" id="IPR029056">
    <property type="entry name" value="Ribokinase-like"/>
</dbReference>
<dbReference type="HAMAP" id="MF_00228">
    <property type="entry name" value="Thz_kinase"/>
    <property type="match status" value="1"/>
</dbReference>
<organism evidence="12 13">
    <name type="scientific">Lactobacillus nasalidis</name>
    <dbReference type="NCBI Taxonomy" id="2797258"/>
    <lineage>
        <taxon>Bacteria</taxon>
        <taxon>Bacillati</taxon>
        <taxon>Bacillota</taxon>
        <taxon>Bacilli</taxon>
        <taxon>Lactobacillales</taxon>
        <taxon>Lactobacillaceae</taxon>
        <taxon>Lactobacillus</taxon>
    </lineage>
</organism>
<dbReference type="Proteomes" id="UP000616547">
    <property type="component" value="Unassembled WGS sequence"/>
</dbReference>
<keyword evidence="4 11" id="KW-0808">Transferase</keyword>
<evidence type="ECO:0000256" key="2">
    <source>
        <dbReference type="ARBA" id="ARBA00001946"/>
    </source>
</evidence>
<comment type="pathway">
    <text evidence="3 11">Cofactor biosynthesis; thiamine diphosphate biosynthesis; 4-methyl-5-(2-phosphoethyl)-thiazole from 5-(2-hydroxyethyl)-4-methylthiazole: step 1/1.</text>
</comment>
<sequence>MSLLTQLRQQNPVVLTVANMVTPADVANGLNVLGASPIMSKAVEEAEDMVKLAQAVTINLGTVDAGQRKEMLAVLDAAEKYHVPAVFDPVACAASRYRQETAAELLNTYRFACIRGNAGEIAALAGCDWQSRGIDAGSGTGDLTAIAKKCAAKYQTVVAMTGESDIITDGQELVEIPFGSPLFAVHVGTGDMFSSIIAAFVALGGSPLDAAASACEVFALCGQIAAKEAQTPSRWYELFLDKLYQASDDLLASWKKELQKEEER</sequence>
<dbReference type="PIRSF" id="PIRSF000513">
    <property type="entry name" value="Thz_kinase"/>
    <property type="match status" value="1"/>
</dbReference>
<comment type="caution">
    <text evidence="12">The sequence shown here is derived from an EMBL/GenBank/DDBJ whole genome shotgun (WGS) entry which is preliminary data.</text>
</comment>
<feature type="binding site" evidence="11">
    <location>
        <position position="161"/>
    </location>
    <ligand>
        <name>ATP</name>
        <dbReference type="ChEBI" id="CHEBI:30616"/>
    </ligand>
</feature>
<dbReference type="NCBIfam" id="NF006830">
    <property type="entry name" value="PRK09355.1"/>
    <property type="match status" value="1"/>
</dbReference>
<keyword evidence="9 11" id="KW-0460">Magnesium</keyword>
<dbReference type="Gene3D" id="3.40.1190.20">
    <property type="match status" value="1"/>
</dbReference>
<evidence type="ECO:0000313" key="12">
    <source>
        <dbReference type="EMBL" id="GHW01672.1"/>
    </source>
</evidence>
<protein>
    <recommendedName>
        <fullName evidence="11">Hydroxyethylthiazole kinase</fullName>
        <ecNumber evidence="11">2.7.1.50</ecNumber>
    </recommendedName>
    <alternativeName>
        <fullName evidence="11">4-methyl-5-beta-hydroxyethylthiazole kinase</fullName>
        <shortName evidence="11">TH kinase</shortName>
        <shortName evidence="11">Thz kinase</shortName>
    </alternativeName>
</protein>
<reference evidence="13" key="1">
    <citation type="submission" date="2021-01" db="EMBL/GenBank/DDBJ databases">
        <title>Draft genome sequence of Nasalis larvatus strain YZ03.</title>
        <authorList>
            <person name="Suzuki-Hashido N."/>
            <person name="Tsuchida S."/>
            <person name="Hayakawa T."/>
        </authorList>
    </citation>
    <scope>NUCLEOTIDE SEQUENCE [LARGE SCALE GENOMIC DNA]</scope>
    <source>
        <strain evidence="13">YZ03</strain>
    </source>
</reference>
<feature type="binding site" evidence="11">
    <location>
        <position position="115"/>
    </location>
    <ligand>
        <name>ATP</name>
        <dbReference type="ChEBI" id="CHEBI:30616"/>
    </ligand>
</feature>
<evidence type="ECO:0000256" key="7">
    <source>
        <dbReference type="ARBA" id="ARBA00022777"/>
    </source>
</evidence>
<evidence type="ECO:0000256" key="3">
    <source>
        <dbReference type="ARBA" id="ARBA00004868"/>
    </source>
</evidence>
<dbReference type="RefSeq" id="WP_201331350.1">
    <property type="nucleotide sequence ID" value="NZ_BOCG01000179.1"/>
</dbReference>
<dbReference type="Pfam" id="PF02110">
    <property type="entry name" value="HK"/>
    <property type="match status" value="1"/>
</dbReference>
<comment type="catalytic activity">
    <reaction evidence="1 11">
        <text>5-(2-hydroxyethyl)-4-methylthiazole + ATP = 4-methyl-5-(2-phosphooxyethyl)-thiazole + ADP + H(+)</text>
        <dbReference type="Rhea" id="RHEA:24212"/>
        <dbReference type="ChEBI" id="CHEBI:15378"/>
        <dbReference type="ChEBI" id="CHEBI:17957"/>
        <dbReference type="ChEBI" id="CHEBI:30616"/>
        <dbReference type="ChEBI" id="CHEBI:58296"/>
        <dbReference type="ChEBI" id="CHEBI:456216"/>
        <dbReference type="EC" id="2.7.1.50"/>
    </reaction>
</comment>
<evidence type="ECO:0000256" key="11">
    <source>
        <dbReference type="HAMAP-Rule" id="MF_00228"/>
    </source>
</evidence>
<dbReference type="PRINTS" id="PR01099">
    <property type="entry name" value="HYETHTZKNASE"/>
</dbReference>
<feature type="binding site" evidence="11">
    <location>
        <position position="188"/>
    </location>
    <ligand>
        <name>substrate</name>
    </ligand>
</feature>
<gene>
    <name evidence="11 12" type="primary">thiM</name>
    <name evidence="12" type="ORF">lacNasYZ03_13590</name>
</gene>
<evidence type="ECO:0000256" key="9">
    <source>
        <dbReference type="ARBA" id="ARBA00022842"/>
    </source>
</evidence>
<comment type="function">
    <text evidence="11">Catalyzes the phosphorylation of the hydroxyl group of 4-methyl-5-beta-hydroxyethylthiazole (THZ).</text>
</comment>
<keyword evidence="8 11" id="KW-0067">ATP-binding</keyword>
<keyword evidence="7 11" id="KW-0418">Kinase</keyword>
<dbReference type="SUPFAM" id="SSF53613">
    <property type="entry name" value="Ribokinase-like"/>
    <property type="match status" value="1"/>
</dbReference>
<comment type="similarity">
    <text evidence="11">Belongs to the Thz kinase family.</text>
</comment>
<keyword evidence="5 11" id="KW-0479">Metal-binding</keyword>
<comment type="cofactor">
    <cofactor evidence="2 11">
        <name>Mg(2+)</name>
        <dbReference type="ChEBI" id="CHEBI:18420"/>
    </cofactor>
</comment>
<keyword evidence="13" id="KW-1185">Reference proteome</keyword>
<keyword evidence="6 11" id="KW-0547">Nucleotide-binding</keyword>
<dbReference type="EC" id="2.7.1.50" evidence="11"/>
<evidence type="ECO:0000256" key="5">
    <source>
        <dbReference type="ARBA" id="ARBA00022723"/>
    </source>
</evidence>
<evidence type="ECO:0000256" key="8">
    <source>
        <dbReference type="ARBA" id="ARBA00022840"/>
    </source>
</evidence>
<evidence type="ECO:0000256" key="1">
    <source>
        <dbReference type="ARBA" id="ARBA00001771"/>
    </source>
</evidence>
<name>A0ABQ3WBT1_9LACO</name>
<evidence type="ECO:0000313" key="13">
    <source>
        <dbReference type="Proteomes" id="UP000616547"/>
    </source>
</evidence>
<evidence type="ECO:0000256" key="6">
    <source>
        <dbReference type="ARBA" id="ARBA00022741"/>
    </source>
</evidence>
<dbReference type="CDD" id="cd01170">
    <property type="entry name" value="THZ_kinase"/>
    <property type="match status" value="1"/>
</dbReference>
<dbReference type="InterPro" id="IPR000417">
    <property type="entry name" value="Hyethyz_kinase"/>
</dbReference>
<keyword evidence="10 11" id="KW-0784">Thiamine biosynthesis</keyword>
<proteinExistence type="inferred from homology"/>
<evidence type="ECO:0000256" key="10">
    <source>
        <dbReference type="ARBA" id="ARBA00022977"/>
    </source>
</evidence>
<dbReference type="EMBL" id="BOCI01000381">
    <property type="protein sequence ID" value="GHW01672.1"/>
    <property type="molecule type" value="Genomic_DNA"/>
</dbReference>